<keyword evidence="4 6" id="KW-1133">Transmembrane helix</keyword>
<feature type="region of interest" description="Disordered" evidence="7">
    <location>
        <begin position="624"/>
        <end position="646"/>
    </location>
</feature>
<comment type="subcellular location">
    <subcellularLocation>
        <location evidence="1 6">Endoplasmic reticulum membrane</location>
        <topology evidence="1 6">Multi-pass membrane protein</topology>
    </subcellularLocation>
</comment>
<dbReference type="GO" id="GO:0007420">
    <property type="term" value="P:brain development"/>
    <property type="evidence" value="ECO:0007669"/>
    <property type="project" value="TreeGrafter"/>
</dbReference>
<dbReference type="AlphaFoldDB" id="A0A6P5IY09"/>
<feature type="compositionally biased region" description="Low complexity" evidence="7">
    <location>
        <begin position="1"/>
        <end position="25"/>
    </location>
</feature>
<dbReference type="InterPro" id="IPR003388">
    <property type="entry name" value="Reticulon"/>
</dbReference>
<evidence type="ECO:0000256" key="5">
    <source>
        <dbReference type="ARBA" id="ARBA00023136"/>
    </source>
</evidence>
<dbReference type="Gene3D" id="1.20.5.2480">
    <property type="match status" value="1"/>
</dbReference>
<feature type="region of interest" description="Disordered" evidence="7">
    <location>
        <begin position="1"/>
        <end position="33"/>
    </location>
</feature>
<evidence type="ECO:0000256" key="4">
    <source>
        <dbReference type="ARBA" id="ARBA00022989"/>
    </source>
</evidence>
<dbReference type="PANTHER" id="PTHR45799">
    <property type="entry name" value="RETICULON-LIKE PROTEIN"/>
    <property type="match status" value="1"/>
</dbReference>
<dbReference type="CTD" id="10313"/>
<dbReference type="PANTHER" id="PTHR45799:SF4">
    <property type="entry name" value="RETICULON-3"/>
    <property type="match status" value="1"/>
</dbReference>
<dbReference type="RefSeq" id="XP_020823871.1">
    <property type="nucleotide sequence ID" value="XM_020968212.1"/>
</dbReference>
<dbReference type="InParanoid" id="A0A6P5IY09"/>
<name>A0A6P5IY09_PHACI</name>
<dbReference type="KEGG" id="pcw:110195435"/>
<keyword evidence="3 6" id="KW-0256">Endoplasmic reticulum</keyword>
<evidence type="ECO:0000256" key="3">
    <source>
        <dbReference type="ARBA" id="ARBA00022824"/>
    </source>
</evidence>
<evidence type="ECO:0000313" key="9">
    <source>
        <dbReference type="Proteomes" id="UP000515140"/>
    </source>
</evidence>
<evidence type="ECO:0000259" key="8">
    <source>
        <dbReference type="PROSITE" id="PS50845"/>
    </source>
</evidence>
<evidence type="ECO:0000313" key="10">
    <source>
        <dbReference type="RefSeq" id="XP_020823871.1"/>
    </source>
</evidence>
<feature type="transmembrane region" description="Helical" evidence="6">
    <location>
        <begin position="858"/>
        <end position="881"/>
    </location>
</feature>
<feature type="domain" description="Reticulon" evidence="8">
    <location>
        <begin position="838"/>
        <end position="1026"/>
    </location>
</feature>
<sequence>MAEPSAATQSPSISSSSSGADAAGAAAGGGGSPGTCPGLGGKSCVSSCADSFVSSSQPVSLFSTSQEGLSSLCSDKGTSEIMTSFLSSSEIHNTDMILHEEESQVLDIQPILSKEGKDNFADTANKEMERLHGPNGDSVIEAAILGFLDTEAEVHCGRPSIPTSFPERPAIIKETGPPKHHAGKDQGLKNQSEIPTRDDEAASDADVRFTLLNGQKLHIEQSEAEGSSNHSLSASEVSGVISVEKDSPESPFEVIIDKATFDQEFKDSYRESTSELDNWAMHPDPEITTDNSQDSSRIVPLRNQEERHYPSSAVLTRQFSRTTAALEEVSRCVSDMHNFTNEVLTWDLISQVKQPEKSSENIAQVSRLDGNECASEIPVSHPKICAHQNIQKIPIHSIHENGPSIESGASLCEKVSPDGVDSAKKVSIEGMAESVLKGGRTFTRLPESQGGKYASSGLEGITEKVILPDDTLKVELNGQNSVLVEMMEADSSGESDDTVIEDMTTDVSFESDKRGAEKLLGQAPGGVTIQAEKPVSVQSTMIVADEKEIKDKSSQSVNKTHENFRESVDDFETLQVQPDVHEESPVREISCPEIMAPDSTAKYMKLSDNLDEILPLKPVGTENLKFSPGETSRVLRGDSMRGNKSVDSPEDLIAILSETQTSEVLAEVNALEADLEEGTTLKTAFPPGVLRRVKDANNRCVIPNQNTNGSQLQNDILSQSTPVASLDLEQEQLTIKALKELGGRHDEKIKPFQEGVKASMEENFIQTSADQVTSTFAPESFWPEKSHDILRDQDVKTDSSLDPGIPQEAAEVEMMSSLSKIEQVNEHFLTRLLTHFSVHDLIFWRDVKKTGLVFGTTLIMLLSLAAFSVISVASYLILALLSVTISFRVYKSVIQAVQKSEEGHPFKAYLDVDIALSSEAFHNYVNAAMVHVNKALKLVIRLFLVEDLVDSLKLAVFMWLMTYVGAVFNGITLLILAELLVFSVPIVYEKYKTQIDHYVGIARDQTKAVVAKIQAKLPGIAKKKAE</sequence>
<evidence type="ECO:0000256" key="2">
    <source>
        <dbReference type="ARBA" id="ARBA00022692"/>
    </source>
</evidence>
<dbReference type="GO" id="GO:0043005">
    <property type="term" value="C:neuron projection"/>
    <property type="evidence" value="ECO:0007669"/>
    <property type="project" value="TreeGrafter"/>
</dbReference>
<feature type="transmembrane region" description="Helical" evidence="6">
    <location>
        <begin position="966"/>
        <end position="988"/>
    </location>
</feature>
<keyword evidence="2 6" id="KW-0812">Transmembrane</keyword>
<dbReference type="Pfam" id="PF02453">
    <property type="entry name" value="Reticulon"/>
    <property type="match status" value="1"/>
</dbReference>
<dbReference type="Proteomes" id="UP000515140">
    <property type="component" value="Unplaced"/>
</dbReference>
<proteinExistence type="predicted"/>
<gene>
    <name evidence="10" type="primary">RTN3</name>
</gene>
<evidence type="ECO:0000256" key="7">
    <source>
        <dbReference type="SAM" id="MobiDB-lite"/>
    </source>
</evidence>
<organism evidence="9 10">
    <name type="scientific">Phascolarctos cinereus</name>
    <name type="common">Koala</name>
    <dbReference type="NCBI Taxonomy" id="38626"/>
    <lineage>
        <taxon>Eukaryota</taxon>
        <taxon>Metazoa</taxon>
        <taxon>Chordata</taxon>
        <taxon>Craniata</taxon>
        <taxon>Vertebrata</taxon>
        <taxon>Euteleostomi</taxon>
        <taxon>Mammalia</taxon>
        <taxon>Metatheria</taxon>
        <taxon>Diprotodontia</taxon>
        <taxon>Phascolarctidae</taxon>
        <taxon>Phascolarctos</taxon>
    </lineage>
</organism>
<protein>
    <recommendedName>
        <fullName evidence="6">Reticulon</fullName>
    </recommendedName>
</protein>
<keyword evidence="5 6" id="KW-0472">Membrane</keyword>
<evidence type="ECO:0000256" key="1">
    <source>
        <dbReference type="ARBA" id="ARBA00004477"/>
    </source>
</evidence>
<dbReference type="InterPro" id="IPR046964">
    <property type="entry name" value="RTN1-4"/>
</dbReference>
<dbReference type="PROSITE" id="PS50845">
    <property type="entry name" value="RETICULON"/>
    <property type="match status" value="1"/>
</dbReference>
<dbReference type="GO" id="GO:0071787">
    <property type="term" value="P:endoplasmic reticulum tubular network formation"/>
    <property type="evidence" value="ECO:0007669"/>
    <property type="project" value="TreeGrafter"/>
</dbReference>
<dbReference type="GO" id="GO:0030182">
    <property type="term" value="P:neuron differentiation"/>
    <property type="evidence" value="ECO:0007669"/>
    <property type="project" value="TreeGrafter"/>
</dbReference>
<evidence type="ECO:0000256" key="6">
    <source>
        <dbReference type="RuleBase" id="RU210713"/>
    </source>
</evidence>
<reference evidence="10" key="1">
    <citation type="submission" date="2025-08" db="UniProtKB">
        <authorList>
            <consortium name="RefSeq"/>
        </authorList>
    </citation>
    <scope>IDENTIFICATION</scope>
    <source>
        <tissue evidence="10">Spleen</tissue>
    </source>
</reference>
<dbReference type="GeneID" id="110195435"/>
<dbReference type="FunFam" id="1.20.5.2480:FF:000001">
    <property type="entry name" value="Reticulon"/>
    <property type="match status" value="1"/>
</dbReference>
<accession>A0A6P5IY09</accession>
<dbReference type="GO" id="GO:0014069">
    <property type="term" value="C:postsynaptic density"/>
    <property type="evidence" value="ECO:0007669"/>
    <property type="project" value="TreeGrafter"/>
</dbReference>
<dbReference type="FunCoup" id="A0A6P5IY09">
    <property type="interactions" value="315"/>
</dbReference>
<keyword evidence="9" id="KW-1185">Reference proteome</keyword>
<dbReference type="GO" id="GO:0005789">
    <property type="term" value="C:endoplasmic reticulum membrane"/>
    <property type="evidence" value="ECO:0007669"/>
    <property type="project" value="UniProtKB-SubCell"/>
</dbReference>
<feature type="region of interest" description="Disordered" evidence="7">
    <location>
        <begin position="159"/>
        <end position="202"/>
    </location>
</feature>